<evidence type="ECO:0000256" key="3">
    <source>
        <dbReference type="ARBA" id="ARBA00022553"/>
    </source>
</evidence>
<dbReference type="SUPFAM" id="SSF46689">
    <property type="entry name" value="Homeodomain-like"/>
    <property type="match status" value="1"/>
</dbReference>
<dbReference type="SUPFAM" id="SSF47384">
    <property type="entry name" value="Homodimeric domain of signal transducing histidine kinase"/>
    <property type="match status" value="1"/>
</dbReference>
<reference evidence="17 18" key="1">
    <citation type="submission" date="2012-02" db="EMBL/GenBank/DDBJ databases">
        <title>Improved High-Quality Draft genome of Joostella marina DSM 19592.</title>
        <authorList>
            <consortium name="US DOE Joint Genome Institute (JGI-PGF)"/>
            <person name="Lucas S."/>
            <person name="Copeland A."/>
            <person name="Lapidus A."/>
            <person name="Bruce D."/>
            <person name="Goodwin L."/>
            <person name="Pitluck S."/>
            <person name="Peters L."/>
            <person name="Chertkov O."/>
            <person name="Ovchinnikova G."/>
            <person name="Kyrpides N."/>
            <person name="Mavromatis K."/>
            <person name="Detter J.C."/>
            <person name="Han C."/>
            <person name="Land M."/>
            <person name="Hauser L."/>
            <person name="Markowitz V."/>
            <person name="Cheng J.-F."/>
            <person name="Hugenholtz P."/>
            <person name="Woyke T."/>
            <person name="Wu D."/>
            <person name="Tindall B."/>
            <person name="Brambilla E."/>
            <person name="Klenk H.-P."/>
            <person name="Eisen J.A."/>
        </authorList>
    </citation>
    <scope>NUCLEOTIDE SEQUENCE [LARGE SCALE GENOMIC DNA]</scope>
    <source>
        <strain evidence="17 18">DSM 19592</strain>
    </source>
</reference>
<dbReference type="Pfam" id="PF00512">
    <property type="entry name" value="HisKA"/>
    <property type="match status" value="1"/>
</dbReference>
<keyword evidence="8" id="KW-0902">Two-component regulatory system</keyword>
<dbReference type="Gene3D" id="3.30.565.10">
    <property type="entry name" value="Histidine kinase-like ATPase, C-terminal domain"/>
    <property type="match status" value="1"/>
</dbReference>
<keyword evidence="9" id="KW-0805">Transcription regulation</keyword>
<dbReference type="InterPro" id="IPR011006">
    <property type="entry name" value="CheY-like_superfamily"/>
</dbReference>
<keyword evidence="6 17" id="KW-0418">Kinase</keyword>
<keyword evidence="13" id="KW-0812">Transmembrane</keyword>
<keyword evidence="10" id="KW-0238">DNA-binding</keyword>
<feature type="domain" description="HTH araC/xylS-type" evidence="14">
    <location>
        <begin position="807"/>
        <end position="905"/>
    </location>
</feature>
<keyword evidence="13" id="KW-0472">Membrane</keyword>
<keyword evidence="18" id="KW-1185">Reference proteome</keyword>
<evidence type="ECO:0000256" key="1">
    <source>
        <dbReference type="ARBA" id="ARBA00000085"/>
    </source>
</evidence>
<dbReference type="SUPFAM" id="SSF53822">
    <property type="entry name" value="Periplasmic binding protein-like I"/>
    <property type="match status" value="1"/>
</dbReference>
<dbReference type="InterPro" id="IPR003661">
    <property type="entry name" value="HisK_dim/P_dom"/>
</dbReference>
<keyword evidence="5" id="KW-0547">Nucleotide-binding</keyword>
<dbReference type="HOGENOM" id="CLU_000445_28_7_10"/>
<dbReference type="OrthoDB" id="1522078at2"/>
<dbReference type="PROSITE" id="PS50110">
    <property type="entry name" value="RESPONSE_REGULATORY"/>
    <property type="match status" value="1"/>
</dbReference>
<protein>
    <recommendedName>
        <fullName evidence="2">histidine kinase</fullName>
        <ecNumber evidence="2">2.7.13.3</ecNumber>
    </recommendedName>
</protein>
<dbReference type="PROSITE" id="PS50109">
    <property type="entry name" value="HIS_KIN"/>
    <property type="match status" value="1"/>
</dbReference>
<proteinExistence type="predicted"/>
<dbReference type="InterPro" id="IPR003594">
    <property type="entry name" value="HATPase_dom"/>
</dbReference>
<dbReference type="Pfam" id="PF12833">
    <property type="entry name" value="HTH_18"/>
    <property type="match status" value="1"/>
</dbReference>
<dbReference type="Pfam" id="PF00072">
    <property type="entry name" value="Response_reg"/>
    <property type="match status" value="1"/>
</dbReference>
<dbReference type="EC" id="2.7.13.3" evidence="2"/>
<dbReference type="STRING" id="926559.JoomaDRAFT_0414"/>
<evidence type="ECO:0000259" key="16">
    <source>
        <dbReference type="PROSITE" id="PS50110"/>
    </source>
</evidence>
<evidence type="ECO:0000256" key="6">
    <source>
        <dbReference type="ARBA" id="ARBA00022777"/>
    </source>
</evidence>
<dbReference type="InterPro" id="IPR025997">
    <property type="entry name" value="SBP_2_dom"/>
</dbReference>
<dbReference type="GO" id="GO:0005524">
    <property type="term" value="F:ATP binding"/>
    <property type="evidence" value="ECO:0007669"/>
    <property type="project" value="UniProtKB-KW"/>
</dbReference>
<dbReference type="Pfam" id="PF02518">
    <property type="entry name" value="HATPase_c"/>
    <property type="match status" value="1"/>
</dbReference>
<dbReference type="eggNOG" id="COG0745">
    <property type="taxonomic scope" value="Bacteria"/>
</dbReference>
<feature type="modified residue" description="4-aspartylphosphate" evidence="12">
    <location>
        <position position="709"/>
    </location>
</feature>
<dbReference type="eggNOG" id="COG2205">
    <property type="taxonomic scope" value="Bacteria"/>
</dbReference>
<evidence type="ECO:0000256" key="12">
    <source>
        <dbReference type="PROSITE-ProRule" id="PRU00169"/>
    </source>
</evidence>
<dbReference type="SMART" id="SM00388">
    <property type="entry name" value="HisKA"/>
    <property type="match status" value="1"/>
</dbReference>
<organism evidence="17 18">
    <name type="scientific">Galbibacter orientalis DSM 19592</name>
    <dbReference type="NCBI Taxonomy" id="926559"/>
    <lineage>
        <taxon>Bacteria</taxon>
        <taxon>Pseudomonadati</taxon>
        <taxon>Bacteroidota</taxon>
        <taxon>Flavobacteriia</taxon>
        <taxon>Flavobacteriales</taxon>
        <taxon>Flavobacteriaceae</taxon>
        <taxon>Galbibacter</taxon>
    </lineage>
</organism>
<dbReference type="InterPro" id="IPR005467">
    <property type="entry name" value="His_kinase_dom"/>
</dbReference>
<dbReference type="Gene3D" id="3.40.50.2300">
    <property type="match status" value="3"/>
</dbReference>
<dbReference type="SMART" id="SM00387">
    <property type="entry name" value="HATPase_c"/>
    <property type="match status" value="1"/>
</dbReference>
<dbReference type="EMBL" id="JH651380">
    <property type="protein sequence ID" value="EIJ37469.1"/>
    <property type="molecule type" value="Genomic_DNA"/>
</dbReference>
<dbReference type="SMART" id="SM00342">
    <property type="entry name" value="HTH_ARAC"/>
    <property type="match status" value="1"/>
</dbReference>
<dbReference type="GO" id="GO:0043565">
    <property type="term" value="F:sequence-specific DNA binding"/>
    <property type="evidence" value="ECO:0007669"/>
    <property type="project" value="InterPro"/>
</dbReference>
<feature type="domain" description="Response regulatory" evidence="16">
    <location>
        <begin position="662"/>
        <end position="776"/>
    </location>
</feature>
<evidence type="ECO:0000256" key="7">
    <source>
        <dbReference type="ARBA" id="ARBA00022840"/>
    </source>
</evidence>
<dbReference type="GO" id="GO:0000155">
    <property type="term" value="F:phosphorelay sensor kinase activity"/>
    <property type="evidence" value="ECO:0007669"/>
    <property type="project" value="InterPro"/>
</dbReference>
<evidence type="ECO:0000256" key="9">
    <source>
        <dbReference type="ARBA" id="ARBA00023015"/>
    </source>
</evidence>
<evidence type="ECO:0000256" key="2">
    <source>
        <dbReference type="ARBA" id="ARBA00012438"/>
    </source>
</evidence>
<dbReference type="Proteomes" id="UP000004690">
    <property type="component" value="Unassembled WGS sequence"/>
</dbReference>
<evidence type="ECO:0000313" key="17">
    <source>
        <dbReference type="EMBL" id="EIJ37469.1"/>
    </source>
</evidence>
<dbReference type="PROSITE" id="PS51257">
    <property type="entry name" value="PROKAR_LIPOPROTEIN"/>
    <property type="match status" value="1"/>
</dbReference>
<dbReference type="InterPro" id="IPR018060">
    <property type="entry name" value="HTH_AraC"/>
</dbReference>
<comment type="catalytic activity">
    <reaction evidence="1">
        <text>ATP + protein L-histidine = ADP + protein N-phospho-L-histidine.</text>
        <dbReference type="EC" id="2.7.13.3"/>
    </reaction>
</comment>
<evidence type="ECO:0000256" key="4">
    <source>
        <dbReference type="ARBA" id="ARBA00022679"/>
    </source>
</evidence>
<evidence type="ECO:0000259" key="15">
    <source>
        <dbReference type="PROSITE" id="PS50109"/>
    </source>
</evidence>
<keyword evidence="3 12" id="KW-0597">Phosphoprotein</keyword>
<keyword evidence="7" id="KW-0067">ATP-binding</keyword>
<dbReference type="AlphaFoldDB" id="I3C1H6"/>
<dbReference type="CDD" id="cd00082">
    <property type="entry name" value="HisKA"/>
    <property type="match status" value="1"/>
</dbReference>
<dbReference type="SUPFAM" id="SSF55874">
    <property type="entry name" value="ATPase domain of HSP90 chaperone/DNA topoisomerase II/histidine kinase"/>
    <property type="match status" value="1"/>
</dbReference>
<dbReference type="eggNOG" id="COG1879">
    <property type="taxonomic scope" value="Bacteria"/>
</dbReference>
<sequence length="905" mass="102794">MRIHCLLYFLFLILSFISCTPRETKKTIHIGFSQAMSSDNWRKEMEKSMQVQASLYPRVELEIKSANNNVKSQIEQIKDFVEAQVDVLIVSPIKSKPVTTAIENALKAGIPTIVIDRKIESNNYTAYIGANNVDIGEDAAKYILSGIREESTVVQITGDIASSPAKERQLGFESVLKHSKKVKLLATIHGDWEKPSIKAPLNKLLDSVNPDYIFAHNDRMAIGGWEVLQQHNIQNQVKIIGVDGLYGPNGGIQYVKDEILLATILYPTGGAEAIDLAVKIVNGEFVNKNNTLNTVVIDSVNVDLMQNQFNKLVEQQNDIEGQQEVIDEQVRAYQSQNSMIKLMIGLLILLLALALWSIYSAIKISRGKRKLEIINEKIKTQRNQIKKFAQQLKVSNESKINFFTALSHEFKTPLTLITSSIETISEQNKALAGESSFEINLILNNSRRLIRLINELLDFRKLETDSITLKPRKIDVKEILEHVLNDFKLEAVKNSVQLKVKYSKDPCFLWIDVHALDKVFFNVLSNAMKFTPPHGKIEVETIEEVDKVKISIKDTGIGIPQEDIENIFNPFVQASNNERPSSGLGLYIAKQFIELHKGTINIHTQKGTEFVITIPKGYEHLQHVEIYTDHINSIVRDQEPLKRSEYEVLALEPTVVQDYFPNLLIIEDNMDLCRLLVKQLKNDFNMYISNGDGAFKKVLDLIPDVIICDLNLPETSGFELAKKLKEDLRTSHIPVIILTAMADEDSYIEALTAGADFYMTKPFQMDALKQVLKTVLYNKERLRYYYTNKLDSVTSTDFDKEEQDFIKKMNKYLLNNLNNPEFSVEELARGLHISRVQLYRKVKAILGVSVSDYINGLRLEKAQELLQDTSLQISEIAYEVGFSSPGYFSTAFKNKYGMTPKHYRG</sequence>
<dbReference type="Pfam" id="PF13407">
    <property type="entry name" value="Peripla_BP_4"/>
    <property type="match status" value="1"/>
</dbReference>
<dbReference type="PROSITE" id="PS01124">
    <property type="entry name" value="HTH_ARAC_FAMILY_2"/>
    <property type="match status" value="1"/>
</dbReference>
<feature type="transmembrane region" description="Helical" evidence="13">
    <location>
        <begin position="342"/>
        <end position="362"/>
    </location>
</feature>
<name>I3C1H6_9FLAO</name>
<dbReference type="InterPro" id="IPR009057">
    <property type="entry name" value="Homeodomain-like_sf"/>
</dbReference>
<dbReference type="FunFam" id="3.30.565.10:FF:000037">
    <property type="entry name" value="Hybrid sensor histidine kinase/response regulator"/>
    <property type="match status" value="1"/>
</dbReference>
<dbReference type="CDD" id="cd17574">
    <property type="entry name" value="REC_OmpR"/>
    <property type="match status" value="1"/>
</dbReference>
<evidence type="ECO:0000313" key="18">
    <source>
        <dbReference type="Proteomes" id="UP000004690"/>
    </source>
</evidence>
<keyword evidence="4" id="KW-0808">Transferase</keyword>
<dbReference type="PRINTS" id="PR00344">
    <property type="entry name" value="BCTRLSENSOR"/>
</dbReference>
<evidence type="ECO:0000259" key="14">
    <source>
        <dbReference type="PROSITE" id="PS01124"/>
    </source>
</evidence>
<dbReference type="InterPro" id="IPR004358">
    <property type="entry name" value="Sig_transdc_His_kin-like_C"/>
</dbReference>
<dbReference type="Gene3D" id="1.10.10.60">
    <property type="entry name" value="Homeodomain-like"/>
    <property type="match status" value="2"/>
</dbReference>
<keyword evidence="13" id="KW-1133">Transmembrane helix</keyword>
<dbReference type="SUPFAM" id="SSF52172">
    <property type="entry name" value="CheY-like"/>
    <property type="match status" value="1"/>
</dbReference>
<keyword evidence="11" id="KW-0804">Transcription</keyword>
<dbReference type="CDD" id="cd06308">
    <property type="entry name" value="PBP1_sensor_kinase-like"/>
    <property type="match status" value="1"/>
</dbReference>
<dbReference type="InterPro" id="IPR018062">
    <property type="entry name" value="HTH_AraC-typ_CS"/>
</dbReference>
<gene>
    <name evidence="17" type="ORF">JoomaDRAFT_0414</name>
</gene>
<dbReference type="PANTHER" id="PTHR43547:SF2">
    <property type="entry name" value="HYBRID SIGNAL TRANSDUCTION HISTIDINE KINASE C"/>
    <property type="match status" value="1"/>
</dbReference>
<feature type="domain" description="Histidine kinase" evidence="15">
    <location>
        <begin position="405"/>
        <end position="618"/>
    </location>
</feature>
<dbReference type="SMART" id="SM00448">
    <property type="entry name" value="REC"/>
    <property type="match status" value="1"/>
</dbReference>
<accession>I3C1H6</accession>
<evidence type="ECO:0000256" key="13">
    <source>
        <dbReference type="SAM" id="Phobius"/>
    </source>
</evidence>
<evidence type="ECO:0000256" key="11">
    <source>
        <dbReference type="ARBA" id="ARBA00023163"/>
    </source>
</evidence>
<evidence type="ECO:0000256" key="5">
    <source>
        <dbReference type="ARBA" id="ARBA00022741"/>
    </source>
</evidence>
<dbReference type="PROSITE" id="PS00041">
    <property type="entry name" value="HTH_ARAC_FAMILY_1"/>
    <property type="match status" value="1"/>
</dbReference>
<dbReference type="InterPro" id="IPR036097">
    <property type="entry name" value="HisK_dim/P_sf"/>
</dbReference>
<evidence type="ECO:0000256" key="8">
    <source>
        <dbReference type="ARBA" id="ARBA00023012"/>
    </source>
</evidence>
<dbReference type="PANTHER" id="PTHR43547">
    <property type="entry name" value="TWO-COMPONENT HISTIDINE KINASE"/>
    <property type="match status" value="1"/>
</dbReference>
<dbReference type="Gene3D" id="1.10.287.130">
    <property type="match status" value="1"/>
</dbReference>
<dbReference type="InterPro" id="IPR028082">
    <property type="entry name" value="Peripla_BP_I"/>
</dbReference>
<dbReference type="InterPro" id="IPR036890">
    <property type="entry name" value="HATPase_C_sf"/>
</dbReference>
<evidence type="ECO:0000256" key="10">
    <source>
        <dbReference type="ARBA" id="ARBA00023125"/>
    </source>
</evidence>
<dbReference type="InterPro" id="IPR001789">
    <property type="entry name" value="Sig_transdc_resp-reg_receiver"/>
</dbReference>
<dbReference type="GO" id="GO:0003700">
    <property type="term" value="F:DNA-binding transcription factor activity"/>
    <property type="evidence" value="ECO:0007669"/>
    <property type="project" value="InterPro"/>
</dbReference>